<keyword evidence="3" id="KW-1185">Reference proteome</keyword>
<dbReference type="Gene3D" id="2.40.160.20">
    <property type="match status" value="1"/>
</dbReference>
<dbReference type="Proteomes" id="UP001222087">
    <property type="component" value="Chromosome"/>
</dbReference>
<dbReference type="EMBL" id="CP119078">
    <property type="protein sequence ID" value="WED42873.1"/>
    <property type="molecule type" value="Genomic_DNA"/>
</dbReference>
<reference evidence="2 3" key="1">
    <citation type="submission" date="2023-02" db="EMBL/GenBank/DDBJ databases">
        <title>Genome Sequence of L. cardiaca H63T.</title>
        <authorList>
            <person name="Lopez A.E."/>
            <person name="Cianciotto N.P."/>
        </authorList>
    </citation>
    <scope>NUCLEOTIDE SEQUENCE [LARGE SCALE GENOMIC DNA]</scope>
    <source>
        <strain evidence="2 3">H63</strain>
    </source>
</reference>
<organism evidence="2 3">
    <name type="scientific">Legionella cardiaca</name>
    <dbReference type="NCBI Taxonomy" id="1071983"/>
    <lineage>
        <taxon>Bacteria</taxon>
        <taxon>Pseudomonadati</taxon>
        <taxon>Pseudomonadota</taxon>
        <taxon>Gammaproteobacteria</taxon>
        <taxon>Legionellales</taxon>
        <taxon>Legionellaceae</taxon>
        <taxon>Legionella</taxon>
    </lineage>
</organism>
<feature type="signal peptide" evidence="1">
    <location>
        <begin position="1"/>
        <end position="22"/>
    </location>
</feature>
<protein>
    <submittedName>
        <fullName evidence="2">Porin family protein</fullName>
    </submittedName>
</protein>
<gene>
    <name evidence="2" type="ORF">PXX05_13360</name>
</gene>
<feature type="chain" id="PRO_5045858876" evidence="1">
    <location>
        <begin position="23"/>
        <end position="250"/>
    </location>
</feature>
<evidence type="ECO:0000313" key="3">
    <source>
        <dbReference type="Proteomes" id="UP001222087"/>
    </source>
</evidence>
<accession>A0ABY8AQ97</accession>
<dbReference type="InterPro" id="IPR011250">
    <property type="entry name" value="OMP/PagP_B-barrel"/>
</dbReference>
<evidence type="ECO:0000256" key="1">
    <source>
        <dbReference type="SAM" id="SignalP"/>
    </source>
</evidence>
<name>A0ABY8AQ97_9GAMM</name>
<sequence length="250" mass="26664">MMSKTKLQIVVLGCLLSMKVFAGNMGWDEGGGSLVVTLSAGPAWVTGLENETVFLQPGFANTYTMDDGDSTLGIAELFVGWNSVSNSSFQGQLGVAVAGTSQLELEGSVWQNANPNLNNFNYSFNVRHLSLAAKAKILGDFGYSFYPYVSGSLGYGYNRATDFSLSPVTSTTAPAFVFSNNSTGTFTYTAGAGIDISINEGWRIGLGYEFADWGAVELGLAPIQISPLASALEINHIYTQQFLVSISYLS</sequence>
<dbReference type="SUPFAM" id="SSF56925">
    <property type="entry name" value="OMPA-like"/>
    <property type="match status" value="1"/>
</dbReference>
<proteinExistence type="predicted"/>
<keyword evidence="1" id="KW-0732">Signal</keyword>
<dbReference type="RefSeq" id="WP_275088689.1">
    <property type="nucleotide sequence ID" value="NZ_CP119078.1"/>
</dbReference>
<evidence type="ECO:0000313" key="2">
    <source>
        <dbReference type="EMBL" id="WED42873.1"/>
    </source>
</evidence>